<sequence>MDNRTITYSPDVYAAGDGDGDCIMDISDSVKAVEKLLKYEFKDKTLLEEALTHPSYTESASNQRLEFLGDAALGLAITNFFFLAYPDLGPGQLSLLRSANVSTEKLARVAVRHGLHCYVRHNAVGLDQKVKEFALAVQEEDDTVVHGGEVKAPKVLADIVESVAAAVYIDCTFDLQYFWVIFRQLLEPIVEPELLQKQPQPVTMLYELCHKDGRQVDIKHWRKGDKDIASVYVSGELIASASSEQKENAKLHAARAALEKLCVPEKMDVDYNCIAGTDEIEGAKKILHDICGKKKWPKPTYRIVKDSGPSHERRYVCSAEIETKDEKLKVEGEEKFRVYPSQLAAFCPTSRRITTHYVTQREEFKGHMGSYLLHLRRASLRPPLIQRLAGYFPTAIRTCTSKPSKESNGHGMERARTTAEEFERVAEEFERVAEAKARQGFASQTIEKAHDSTQEATIGDSQVESVKDKYKEEPVGKGYFHKTGDE</sequence>
<reference evidence="1 2" key="1">
    <citation type="journal article" date="2021" name="Hortic Res">
        <title>High-quality reference genome and annotation aids understanding of berry development for evergreen blueberry (Vaccinium darrowii).</title>
        <authorList>
            <person name="Yu J."/>
            <person name="Hulse-Kemp A.M."/>
            <person name="Babiker E."/>
            <person name="Staton M."/>
        </authorList>
    </citation>
    <scope>NUCLEOTIDE SEQUENCE [LARGE SCALE GENOMIC DNA]</scope>
    <source>
        <strain evidence="2">cv. NJ 8807/NJ 8810</strain>
        <tissue evidence="1">Young leaf</tissue>
    </source>
</reference>
<proteinExistence type="predicted"/>
<gene>
    <name evidence="1" type="ORF">Vadar_011839</name>
</gene>
<organism evidence="1 2">
    <name type="scientific">Vaccinium darrowii</name>
    <dbReference type="NCBI Taxonomy" id="229202"/>
    <lineage>
        <taxon>Eukaryota</taxon>
        <taxon>Viridiplantae</taxon>
        <taxon>Streptophyta</taxon>
        <taxon>Embryophyta</taxon>
        <taxon>Tracheophyta</taxon>
        <taxon>Spermatophyta</taxon>
        <taxon>Magnoliopsida</taxon>
        <taxon>eudicotyledons</taxon>
        <taxon>Gunneridae</taxon>
        <taxon>Pentapetalae</taxon>
        <taxon>asterids</taxon>
        <taxon>Ericales</taxon>
        <taxon>Ericaceae</taxon>
        <taxon>Vaccinioideae</taxon>
        <taxon>Vaccinieae</taxon>
        <taxon>Vaccinium</taxon>
    </lineage>
</organism>
<name>A0ACB7XQ58_9ERIC</name>
<accession>A0ACB7XQ58</accession>
<evidence type="ECO:0000313" key="2">
    <source>
        <dbReference type="Proteomes" id="UP000828048"/>
    </source>
</evidence>
<dbReference type="Proteomes" id="UP000828048">
    <property type="component" value="Chromosome 1"/>
</dbReference>
<protein>
    <submittedName>
        <fullName evidence="1">Uncharacterized protein</fullName>
    </submittedName>
</protein>
<keyword evidence="2" id="KW-1185">Reference proteome</keyword>
<evidence type="ECO:0000313" key="1">
    <source>
        <dbReference type="EMBL" id="KAH7843022.1"/>
    </source>
</evidence>
<comment type="caution">
    <text evidence="1">The sequence shown here is derived from an EMBL/GenBank/DDBJ whole genome shotgun (WGS) entry which is preliminary data.</text>
</comment>
<dbReference type="EMBL" id="CM037151">
    <property type="protein sequence ID" value="KAH7843022.1"/>
    <property type="molecule type" value="Genomic_DNA"/>
</dbReference>